<reference evidence="2 3" key="1">
    <citation type="submission" date="2019-11" db="EMBL/GenBank/DDBJ databases">
        <title>Paenibacillus monticola sp. nov., a novel PGPR strain isolated from mountain sample in China.</title>
        <authorList>
            <person name="Zhao Q."/>
            <person name="Li H.-P."/>
            <person name="Zhang J.-L."/>
        </authorList>
    </citation>
    <scope>NUCLEOTIDE SEQUENCE [LARGE SCALE GENOMIC DNA]</scope>
    <source>
        <strain evidence="2 3">LC-T2</strain>
    </source>
</reference>
<evidence type="ECO:0000313" key="3">
    <source>
        <dbReference type="Proteomes" id="UP000463051"/>
    </source>
</evidence>
<keyword evidence="2" id="KW-0808">Transferase</keyword>
<dbReference type="SUPFAM" id="SSF53335">
    <property type="entry name" value="S-adenosyl-L-methionine-dependent methyltransferases"/>
    <property type="match status" value="1"/>
</dbReference>
<dbReference type="AlphaFoldDB" id="A0A7X2HC01"/>
<dbReference type="EMBL" id="WJXB01000023">
    <property type="protein sequence ID" value="MRN57296.1"/>
    <property type="molecule type" value="Genomic_DNA"/>
</dbReference>
<evidence type="ECO:0000313" key="2">
    <source>
        <dbReference type="EMBL" id="MRN57296.1"/>
    </source>
</evidence>
<dbReference type="InterPro" id="IPR041698">
    <property type="entry name" value="Methyltransf_25"/>
</dbReference>
<proteinExistence type="predicted"/>
<organism evidence="2 3">
    <name type="scientific">Paenibacillus monticola</name>
    <dbReference type="NCBI Taxonomy" id="2666075"/>
    <lineage>
        <taxon>Bacteria</taxon>
        <taxon>Bacillati</taxon>
        <taxon>Bacillota</taxon>
        <taxon>Bacilli</taxon>
        <taxon>Bacillales</taxon>
        <taxon>Paenibacillaceae</taxon>
        <taxon>Paenibacillus</taxon>
    </lineage>
</organism>
<accession>A0A7X2HC01</accession>
<dbReference type="Pfam" id="PF13649">
    <property type="entry name" value="Methyltransf_25"/>
    <property type="match status" value="1"/>
</dbReference>
<dbReference type="InterPro" id="IPR029063">
    <property type="entry name" value="SAM-dependent_MTases_sf"/>
</dbReference>
<sequence>MINELFNAAIWEKAWKEDPTAMGNKMKKMGMDTTQFDHKAVAFNKEVFSEGGRQRSERIIGWLEGQGVDFKGISVLDVGAASGGFTVPFAERGARVTAVEPNIPLGDLFLENTKQFNQEQVELVREPFEHIDIAARGWTNAFDLVFVSMCPVVVDWASVERVLSTARKFCYISGIAGRMEHGLVNELLPLLTGRELHAASSDMAYLNHLLYLKGYSFESLITQEMKSAEFTIEAAIDEAMQGLMPHDVTSDETSRKIVSDYLHSTYPDNKVVIRQGGRFGKVMIRLQEQNMYSRAAAVKGAI</sequence>
<dbReference type="RefSeq" id="WP_154122778.1">
    <property type="nucleotide sequence ID" value="NZ_WJXB01000023.1"/>
</dbReference>
<keyword evidence="3" id="KW-1185">Reference proteome</keyword>
<evidence type="ECO:0000259" key="1">
    <source>
        <dbReference type="Pfam" id="PF13649"/>
    </source>
</evidence>
<dbReference type="Gene3D" id="3.40.50.150">
    <property type="entry name" value="Vaccinia Virus protein VP39"/>
    <property type="match status" value="1"/>
</dbReference>
<feature type="domain" description="Methyltransferase" evidence="1">
    <location>
        <begin position="75"/>
        <end position="168"/>
    </location>
</feature>
<dbReference type="GO" id="GO:0032259">
    <property type="term" value="P:methylation"/>
    <property type="evidence" value="ECO:0007669"/>
    <property type="project" value="UniProtKB-KW"/>
</dbReference>
<name>A0A7X2HC01_9BACL</name>
<gene>
    <name evidence="2" type="ORF">GJB61_30655</name>
</gene>
<comment type="caution">
    <text evidence="2">The sequence shown here is derived from an EMBL/GenBank/DDBJ whole genome shotgun (WGS) entry which is preliminary data.</text>
</comment>
<protein>
    <submittedName>
        <fullName evidence="2">SAM-dependent methyltransferase</fullName>
    </submittedName>
</protein>
<dbReference type="CDD" id="cd02440">
    <property type="entry name" value="AdoMet_MTases"/>
    <property type="match status" value="1"/>
</dbReference>
<dbReference type="Proteomes" id="UP000463051">
    <property type="component" value="Unassembled WGS sequence"/>
</dbReference>
<dbReference type="GO" id="GO:0008168">
    <property type="term" value="F:methyltransferase activity"/>
    <property type="evidence" value="ECO:0007669"/>
    <property type="project" value="UniProtKB-KW"/>
</dbReference>
<keyword evidence="2" id="KW-0489">Methyltransferase</keyword>